<dbReference type="OrthoDB" id="5382468at2759"/>
<dbReference type="eggNOG" id="KOG0533">
    <property type="taxonomic scope" value="Eukaryota"/>
</dbReference>
<reference evidence="5 6" key="1">
    <citation type="journal article" date="2012" name="New Phytol.">
        <title>Insight into trade-off between wood decay and parasitism from the genome of a fungal forest pathogen.</title>
        <authorList>
            <person name="Olson A."/>
            <person name="Aerts A."/>
            <person name="Asiegbu F."/>
            <person name="Belbahri L."/>
            <person name="Bouzid O."/>
            <person name="Broberg A."/>
            <person name="Canback B."/>
            <person name="Coutinho P.M."/>
            <person name="Cullen D."/>
            <person name="Dalman K."/>
            <person name="Deflorio G."/>
            <person name="van Diepen L.T."/>
            <person name="Dunand C."/>
            <person name="Duplessis S."/>
            <person name="Durling M."/>
            <person name="Gonthier P."/>
            <person name="Grimwood J."/>
            <person name="Fossdal C.G."/>
            <person name="Hansson D."/>
            <person name="Henrissat B."/>
            <person name="Hietala A."/>
            <person name="Himmelstrand K."/>
            <person name="Hoffmeister D."/>
            <person name="Hogberg N."/>
            <person name="James T.Y."/>
            <person name="Karlsson M."/>
            <person name="Kohler A."/>
            <person name="Kues U."/>
            <person name="Lee Y.H."/>
            <person name="Lin Y.C."/>
            <person name="Lind M."/>
            <person name="Lindquist E."/>
            <person name="Lombard V."/>
            <person name="Lucas S."/>
            <person name="Lunden K."/>
            <person name="Morin E."/>
            <person name="Murat C."/>
            <person name="Park J."/>
            <person name="Raffaello T."/>
            <person name="Rouze P."/>
            <person name="Salamov A."/>
            <person name="Schmutz J."/>
            <person name="Solheim H."/>
            <person name="Stahlberg J."/>
            <person name="Velez H."/>
            <person name="de Vries R.P."/>
            <person name="Wiebenga A."/>
            <person name="Woodward S."/>
            <person name="Yakovlev I."/>
            <person name="Garbelotto M."/>
            <person name="Martin F."/>
            <person name="Grigoriev I.V."/>
            <person name="Stenlid J."/>
        </authorList>
    </citation>
    <scope>NUCLEOTIDE SEQUENCE [LARGE SCALE GENOMIC DNA]</scope>
    <source>
        <strain evidence="5 6">TC 32-1</strain>
    </source>
</reference>
<feature type="non-terminal residue" evidence="5">
    <location>
        <position position="1"/>
    </location>
</feature>
<evidence type="ECO:0000259" key="4">
    <source>
        <dbReference type="PROSITE" id="PS50102"/>
    </source>
</evidence>
<name>W4JYY8_HETIT</name>
<gene>
    <name evidence="5" type="ORF">HETIRDRAFT_326042</name>
</gene>
<dbReference type="AlphaFoldDB" id="W4JYY8"/>
<dbReference type="STRING" id="747525.W4JYY8"/>
<dbReference type="KEGG" id="hir:HETIRDRAFT_326042"/>
<feature type="compositionally biased region" description="Basic and acidic residues" evidence="3">
    <location>
        <begin position="175"/>
        <end position="189"/>
    </location>
</feature>
<sequence length="212" mass="22169">WVHDRAPAGGVARVSSGVATTVAGAGAGAPAPAANTRLVVSNLHYEITAKDLMAIFGQVGTLTREPMIRYDRSGRSSGAGVVTFETASEAARAKDRYQGALAKGQPMEIEYEVTQRRHVRSASAPSTLMQRMQKAPLIERLGRAETQAKHRGGGGIARGRGRGRGSVATGAPRQKAGEKSARELDRELDAFMGDGGVANSKGAAADQDVEMA</sequence>
<proteinExistence type="predicted"/>
<dbReference type="PANTHER" id="PTHR19965">
    <property type="entry name" value="RNA AND EXPORT FACTOR BINDING PROTEIN"/>
    <property type="match status" value="1"/>
</dbReference>
<dbReference type="SUPFAM" id="SSF54928">
    <property type="entry name" value="RNA-binding domain, RBD"/>
    <property type="match status" value="1"/>
</dbReference>
<evidence type="ECO:0000313" key="5">
    <source>
        <dbReference type="EMBL" id="ETW78101.1"/>
    </source>
</evidence>
<evidence type="ECO:0000256" key="2">
    <source>
        <dbReference type="PROSITE-ProRule" id="PRU00176"/>
    </source>
</evidence>
<dbReference type="Pfam" id="PF00076">
    <property type="entry name" value="RRM_1"/>
    <property type="match status" value="1"/>
</dbReference>
<dbReference type="SMART" id="SM00360">
    <property type="entry name" value="RRM"/>
    <property type="match status" value="1"/>
</dbReference>
<accession>W4JYY8</accession>
<evidence type="ECO:0000313" key="6">
    <source>
        <dbReference type="Proteomes" id="UP000030671"/>
    </source>
</evidence>
<dbReference type="EMBL" id="KI925462">
    <property type="protein sequence ID" value="ETW78101.1"/>
    <property type="molecule type" value="Genomic_DNA"/>
</dbReference>
<organism evidence="5 6">
    <name type="scientific">Heterobasidion irregulare (strain TC 32-1)</name>
    <dbReference type="NCBI Taxonomy" id="747525"/>
    <lineage>
        <taxon>Eukaryota</taxon>
        <taxon>Fungi</taxon>
        <taxon>Dikarya</taxon>
        <taxon>Basidiomycota</taxon>
        <taxon>Agaricomycotina</taxon>
        <taxon>Agaricomycetes</taxon>
        <taxon>Russulales</taxon>
        <taxon>Bondarzewiaceae</taxon>
        <taxon>Heterobasidion</taxon>
        <taxon>Heterobasidion annosum species complex</taxon>
    </lineage>
</organism>
<dbReference type="GO" id="GO:0003729">
    <property type="term" value="F:mRNA binding"/>
    <property type="evidence" value="ECO:0007669"/>
    <property type="project" value="TreeGrafter"/>
</dbReference>
<feature type="region of interest" description="Disordered" evidence="3">
    <location>
        <begin position="143"/>
        <end position="212"/>
    </location>
</feature>
<evidence type="ECO:0000256" key="1">
    <source>
        <dbReference type="ARBA" id="ARBA00022884"/>
    </source>
</evidence>
<evidence type="ECO:0000256" key="3">
    <source>
        <dbReference type="SAM" id="MobiDB-lite"/>
    </source>
</evidence>
<dbReference type="Proteomes" id="UP000030671">
    <property type="component" value="Unassembled WGS sequence"/>
</dbReference>
<dbReference type="RefSeq" id="XP_009550102.1">
    <property type="nucleotide sequence ID" value="XM_009551807.1"/>
</dbReference>
<dbReference type="InParanoid" id="W4JYY8"/>
<feature type="domain" description="RRM" evidence="4">
    <location>
        <begin position="36"/>
        <end position="114"/>
    </location>
</feature>
<dbReference type="PROSITE" id="PS50102">
    <property type="entry name" value="RRM"/>
    <property type="match status" value="1"/>
</dbReference>
<dbReference type="CDD" id="cd12418">
    <property type="entry name" value="RRM_Aly_REF_like"/>
    <property type="match status" value="1"/>
</dbReference>
<dbReference type="HOGENOM" id="CLU_052367_4_1_1"/>
<keyword evidence="1 2" id="KW-0694">RNA-binding</keyword>
<dbReference type="InterPro" id="IPR035979">
    <property type="entry name" value="RBD_domain_sf"/>
</dbReference>
<dbReference type="InterPro" id="IPR000504">
    <property type="entry name" value="RRM_dom"/>
</dbReference>
<dbReference type="Pfam" id="PF13865">
    <property type="entry name" value="FoP_duplication"/>
    <property type="match status" value="1"/>
</dbReference>
<keyword evidence="6" id="KW-1185">Reference proteome</keyword>
<dbReference type="GO" id="GO:0005634">
    <property type="term" value="C:nucleus"/>
    <property type="evidence" value="ECO:0007669"/>
    <property type="project" value="TreeGrafter"/>
</dbReference>
<dbReference type="InterPro" id="IPR025715">
    <property type="entry name" value="FoP_C"/>
</dbReference>
<dbReference type="PANTHER" id="PTHR19965:SF82">
    <property type="entry name" value="THO COMPLEX SUBUNIT 4"/>
    <property type="match status" value="1"/>
</dbReference>
<protein>
    <recommendedName>
        <fullName evidence="4">RRM domain-containing protein</fullName>
    </recommendedName>
</protein>
<dbReference type="InterPro" id="IPR051229">
    <property type="entry name" value="ALYREF_mRNA_export"/>
</dbReference>
<dbReference type="GeneID" id="20671202"/>
<dbReference type="Gene3D" id="3.30.70.330">
    <property type="match status" value="1"/>
</dbReference>
<dbReference type="InterPro" id="IPR012677">
    <property type="entry name" value="Nucleotide-bd_a/b_plait_sf"/>
</dbReference>
<dbReference type="FunCoup" id="W4JYY8">
    <property type="interactions" value="303"/>
</dbReference>